<dbReference type="InterPro" id="IPR044872">
    <property type="entry name" value="CcmK/CsoS1_BMC"/>
</dbReference>
<dbReference type="EMBL" id="CZVI01000018">
    <property type="protein sequence ID" value="CUS89515.1"/>
    <property type="molecule type" value="Genomic_DNA"/>
</dbReference>
<dbReference type="Proteomes" id="UP000182200">
    <property type="component" value="Unassembled WGS sequence"/>
</dbReference>
<dbReference type="Gene3D" id="3.30.70.1710">
    <property type="match status" value="1"/>
</dbReference>
<dbReference type="AlphaFoldDB" id="A0A0N7MP87"/>
<accession>A0A0P1L825</accession>
<evidence type="ECO:0000256" key="2">
    <source>
        <dbReference type="ARBA" id="ARBA00024446"/>
    </source>
</evidence>
<accession>A0A0P1MWH8</accession>
<comment type="similarity">
    <text evidence="3">Belongs to the bacterial microcompartments protein family.</text>
</comment>
<accession>A0A0P1P3T2</accession>
<reference evidence="6 7" key="2">
    <citation type="submission" date="2015-11" db="EMBL/GenBank/DDBJ databases">
        <authorList>
            <person name="Zhang Y."/>
            <person name="Guo Z."/>
        </authorList>
    </citation>
    <scope>NUCLEOTIDE SEQUENCE [LARGE SCALE GENOMIC DNA]</scope>
    <source>
        <strain evidence="6">JGI-4</strain>
    </source>
</reference>
<dbReference type="Pfam" id="PF00936">
    <property type="entry name" value="BMC"/>
    <property type="match status" value="1"/>
</dbReference>
<dbReference type="OrthoDB" id="9812190at2"/>
<dbReference type="CDD" id="cd07045">
    <property type="entry name" value="BMC_CcmK_like"/>
    <property type="match status" value="1"/>
</dbReference>
<dbReference type="EMBL" id="FAOP01000005">
    <property type="protein sequence ID" value="CUU05203.1"/>
    <property type="molecule type" value="Genomic_DNA"/>
</dbReference>
<accession>A0A0N7MT82</accession>
<accession>A0A0P1P7N6</accession>
<feature type="domain" description="BMC" evidence="4">
    <location>
        <begin position="5"/>
        <end position="89"/>
    </location>
</feature>
<accession>A0A0N7MP87</accession>
<dbReference type="InterPro" id="IPR050575">
    <property type="entry name" value="BMC_shell"/>
</dbReference>
<dbReference type="PANTHER" id="PTHR33941:SF11">
    <property type="entry name" value="BACTERIAL MICROCOMPARTMENT SHELL PROTEIN PDUJ"/>
    <property type="match status" value="1"/>
</dbReference>
<evidence type="ECO:0000259" key="4">
    <source>
        <dbReference type="PROSITE" id="PS51930"/>
    </source>
</evidence>
<dbReference type="PROSITE" id="PS51930">
    <property type="entry name" value="BMC_2"/>
    <property type="match status" value="1"/>
</dbReference>
<keyword evidence="8" id="KW-1185">Reference proteome</keyword>
<evidence type="ECO:0000313" key="8">
    <source>
        <dbReference type="Proteomes" id="UP000182200"/>
    </source>
</evidence>
<evidence type="ECO:0000256" key="3">
    <source>
        <dbReference type="PROSITE-ProRule" id="PRU01278"/>
    </source>
</evidence>
<organism evidence="6 7">
    <name type="scientific">Candidatus Kryptonium thompsonii</name>
    <dbReference type="NCBI Taxonomy" id="1633631"/>
    <lineage>
        <taxon>Bacteria</taxon>
        <taxon>Pseudomonadati</taxon>
        <taxon>Candidatus Kryptoniota</taxon>
        <taxon>Candidatus Kryptonium</taxon>
    </lineage>
</organism>
<dbReference type="SUPFAM" id="SSF143414">
    <property type="entry name" value="CcmK-like"/>
    <property type="match status" value="1"/>
</dbReference>
<dbReference type="STRING" id="1633631.GCA_001442925_01184"/>
<protein>
    <submittedName>
        <fullName evidence="6">BMC domain-containing protein</fullName>
    </submittedName>
</protein>
<dbReference type="InterPro" id="IPR000249">
    <property type="entry name" value="BMC_dom"/>
</dbReference>
<dbReference type="InterPro" id="IPR037233">
    <property type="entry name" value="CcmK-like_sf"/>
</dbReference>
<evidence type="ECO:0000313" key="7">
    <source>
        <dbReference type="Proteomes" id="UP000182011"/>
    </source>
</evidence>
<sequence length="164" mass="17685">MIEYALGMIETRGLVAAIEAADAACKAANVKLVGKEYIGGGYVTIKIIGEVAAVKAAVDAGAAAAQRVGELVSVHVIPRPIDDLEMLIYPEKPFEIVPGKLQADPDELYEAKSPDELRSYLESLSVMKLRSMARKIKEVGLTGREISKATKEELIEKIIKAKFG</sequence>
<dbReference type="SMART" id="SM00877">
    <property type="entry name" value="BMC"/>
    <property type="match status" value="1"/>
</dbReference>
<name>A0A0N7MP87_9BACT</name>
<keyword evidence="2" id="KW-1283">Bacterial microcompartment</keyword>
<evidence type="ECO:0000313" key="6">
    <source>
        <dbReference type="EMBL" id="CUU05203.1"/>
    </source>
</evidence>
<reference evidence="5 8" key="1">
    <citation type="submission" date="2015-11" db="EMBL/GenBank/DDBJ databases">
        <authorList>
            <person name="Varghese N."/>
        </authorList>
    </citation>
    <scope>NUCLEOTIDE SEQUENCE [LARGE SCALE GENOMIC DNA]</scope>
    <source>
        <strain evidence="5 8">JGI-8</strain>
    </source>
</reference>
<dbReference type="PANTHER" id="PTHR33941">
    <property type="entry name" value="PROPANEDIOL UTILIZATION PROTEIN PDUA"/>
    <property type="match status" value="1"/>
</dbReference>
<accession>A0A0N7MQ92</accession>
<dbReference type="RefSeq" id="WP_047134257.1">
    <property type="nucleotide sequence ID" value="NZ_CZVJ01000002.1"/>
</dbReference>
<accession>A0A0N7MTM2</accession>
<gene>
    <name evidence="6" type="ORF">JGI4_01189</name>
    <name evidence="5" type="ORF">JGI8_01317</name>
</gene>
<proteinExistence type="inferred from homology"/>
<comment type="subcellular location">
    <subcellularLocation>
        <location evidence="1">Bacterial microcompartment</location>
    </subcellularLocation>
</comment>
<evidence type="ECO:0000313" key="5">
    <source>
        <dbReference type="EMBL" id="CUS89515.1"/>
    </source>
</evidence>
<evidence type="ECO:0000256" key="1">
    <source>
        <dbReference type="ARBA" id="ARBA00024322"/>
    </source>
</evidence>
<accession>A0A0S4N3T1</accession>
<dbReference type="Proteomes" id="UP000182011">
    <property type="component" value="Unassembled WGS sequence"/>
</dbReference>
<dbReference type="GO" id="GO:0031469">
    <property type="term" value="C:bacterial microcompartment"/>
    <property type="evidence" value="ECO:0007669"/>
    <property type="project" value="UniProtKB-SubCell"/>
</dbReference>